<dbReference type="OrthoDB" id="5526340at2"/>
<evidence type="ECO:0000313" key="6">
    <source>
        <dbReference type="EMBL" id="OQP30642.1"/>
    </source>
</evidence>
<evidence type="ECO:0000256" key="1">
    <source>
        <dbReference type="ARBA" id="ARBA00009437"/>
    </source>
</evidence>
<evidence type="ECO:0000256" key="3">
    <source>
        <dbReference type="ARBA" id="ARBA00023125"/>
    </source>
</evidence>
<dbReference type="GO" id="GO:0003700">
    <property type="term" value="F:DNA-binding transcription factor activity"/>
    <property type="evidence" value="ECO:0007669"/>
    <property type="project" value="InterPro"/>
</dbReference>
<dbReference type="AlphaFoldDB" id="A0A1V9D9M8"/>
<evidence type="ECO:0000256" key="4">
    <source>
        <dbReference type="ARBA" id="ARBA00023163"/>
    </source>
</evidence>
<dbReference type="InterPro" id="IPR058163">
    <property type="entry name" value="LysR-type_TF_proteobact-type"/>
</dbReference>
<dbReference type="Gene3D" id="3.40.190.10">
    <property type="entry name" value="Periplasmic binding protein-like II"/>
    <property type="match status" value="2"/>
</dbReference>
<dbReference type="Pfam" id="PF00126">
    <property type="entry name" value="HTH_1"/>
    <property type="match status" value="1"/>
</dbReference>
<dbReference type="PANTHER" id="PTHR30537:SF26">
    <property type="entry name" value="GLYCINE CLEAVAGE SYSTEM TRANSCRIPTIONAL ACTIVATOR"/>
    <property type="match status" value="1"/>
</dbReference>
<dbReference type="CDD" id="cd08432">
    <property type="entry name" value="PBP2_GcdR_TrpI_HvrB_AmpR_like"/>
    <property type="match status" value="1"/>
</dbReference>
<keyword evidence="4" id="KW-0804">Transcription</keyword>
<dbReference type="GO" id="GO:0006351">
    <property type="term" value="P:DNA-templated transcription"/>
    <property type="evidence" value="ECO:0007669"/>
    <property type="project" value="TreeGrafter"/>
</dbReference>
<dbReference type="EMBL" id="MWUE01000033">
    <property type="protein sequence ID" value="OQP30642.1"/>
    <property type="molecule type" value="Genomic_DNA"/>
</dbReference>
<comment type="similarity">
    <text evidence="1">Belongs to the LysR transcriptional regulatory family.</text>
</comment>
<dbReference type="InterPro" id="IPR036390">
    <property type="entry name" value="WH_DNA-bd_sf"/>
</dbReference>
<dbReference type="Gene3D" id="1.10.10.10">
    <property type="entry name" value="Winged helix-like DNA-binding domain superfamily/Winged helix DNA-binding domain"/>
    <property type="match status" value="1"/>
</dbReference>
<dbReference type="PRINTS" id="PR00039">
    <property type="entry name" value="HTHLYSR"/>
</dbReference>
<feature type="domain" description="HTH lysR-type" evidence="5">
    <location>
        <begin position="9"/>
        <end position="66"/>
    </location>
</feature>
<dbReference type="Pfam" id="PF03466">
    <property type="entry name" value="LysR_substrate"/>
    <property type="match status" value="1"/>
</dbReference>
<dbReference type="Proteomes" id="UP000192769">
    <property type="component" value="Unassembled WGS sequence"/>
</dbReference>
<sequence length="296" mass="32630">MDQGFNDLPPLNALRIFETVSRHLNFRLAADELGVTQGAVAQQIRGLEASLGLKLFERHPRTLRLTEAGRGYAVSVRQALLLINEATQMLRPAPQRVTLSVTPTFAARWILPRLPAFTAAHPDIDLRIMASERLAQFYQDGVDLAVRYGEPPFGAGLNATLLFRYELMAVASPALLARLGDPQQAGERFPYTLLHDGHNLWPPFLAHVFPQGAPATPANLRFNQTALAIDAALGEQGIALTTPRFVQNELASGRLAPAFATRLLVEAGWYLVSPRRPRQHAPLDAVRQWLLSEADV</sequence>
<organism evidence="6 7">
    <name type="scientific">Pantoea latae</name>
    <dbReference type="NCBI Taxonomy" id="1964541"/>
    <lineage>
        <taxon>Bacteria</taxon>
        <taxon>Pseudomonadati</taxon>
        <taxon>Pseudomonadota</taxon>
        <taxon>Gammaproteobacteria</taxon>
        <taxon>Enterobacterales</taxon>
        <taxon>Erwiniaceae</taxon>
        <taxon>Pantoea</taxon>
    </lineage>
</organism>
<evidence type="ECO:0000259" key="5">
    <source>
        <dbReference type="PROSITE" id="PS50931"/>
    </source>
</evidence>
<dbReference type="RefSeq" id="WP_081141871.1">
    <property type="nucleotide sequence ID" value="NZ_MWUE01000033.1"/>
</dbReference>
<keyword evidence="2" id="KW-0805">Transcription regulation</keyword>
<protein>
    <submittedName>
        <fullName evidence="6">LysR family transcriptional regulator</fullName>
    </submittedName>
</protein>
<keyword evidence="3" id="KW-0238">DNA-binding</keyword>
<dbReference type="PANTHER" id="PTHR30537">
    <property type="entry name" value="HTH-TYPE TRANSCRIPTIONAL REGULATOR"/>
    <property type="match status" value="1"/>
</dbReference>
<reference evidence="6 7" key="1">
    <citation type="submission" date="2017-02" db="EMBL/GenBank/DDBJ databases">
        <title>Whole genome shotgun sequence of Pantoea agglomerans strain AS1 isolated from a cycad, Zamia floridana in Central Florida, USA.</title>
        <authorList>
            <person name="Lata P."/>
            <person name="Govindarajan S."/>
            <person name="Qi F."/>
            <person name="Li J.-L."/>
            <person name="Maurya S.K."/>
            <person name="Sahoo M.K."/>
        </authorList>
    </citation>
    <scope>NUCLEOTIDE SEQUENCE [LARGE SCALE GENOMIC DNA]</scope>
    <source>
        <strain evidence="6 7">AS1</strain>
    </source>
</reference>
<dbReference type="PROSITE" id="PS50931">
    <property type="entry name" value="HTH_LYSR"/>
    <property type="match status" value="1"/>
</dbReference>
<dbReference type="SUPFAM" id="SSF53850">
    <property type="entry name" value="Periplasmic binding protein-like II"/>
    <property type="match status" value="1"/>
</dbReference>
<dbReference type="InterPro" id="IPR005119">
    <property type="entry name" value="LysR_subst-bd"/>
</dbReference>
<comment type="caution">
    <text evidence="6">The sequence shown here is derived from an EMBL/GenBank/DDBJ whole genome shotgun (WGS) entry which is preliminary data.</text>
</comment>
<dbReference type="GO" id="GO:0043565">
    <property type="term" value="F:sequence-specific DNA binding"/>
    <property type="evidence" value="ECO:0007669"/>
    <property type="project" value="TreeGrafter"/>
</dbReference>
<accession>A0A1V9D9M8</accession>
<dbReference type="SUPFAM" id="SSF46785">
    <property type="entry name" value="Winged helix' DNA-binding domain"/>
    <property type="match status" value="1"/>
</dbReference>
<gene>
    <name evidence="6" type="ORF">B2J69_20605</name>
</gene>
<evidence type="ECO:0000313" key="7">
    <source>
        <dbReference type="Proteomes" id="UP000192769"/>
    </source>
</evidence>
<dbReference type="InterPro" id="IPR000847">
    <property type="entry name" value="LysR_HTH_N"/>
</dbReference>
<proteinExistence type="inferred from homology"/>
<dbReference type="FunFam" id="1.10.10.10:FF:000001">
    <property type="entry name" value="LysR family transcriptional regulator"/>
    <property type="match status" value="1"/>
</dbReference>
<keyword evidence="7" id="KW-1185">Reference proteome</keyword>
<evidence type="ECO:0000256" key="2">
    <source>
        <dbReference type="ARBA" id="ARBA00023015"/>
    </source>
</evidence>
<dbReference type="InterPro" id="IPR036388">
    <property type="entry name" value="WH-like_DNA-bd_sf"/>
</dbReference>
<name>A0A1V9D9M8_9GAMM</name>